<dbReference type="InterPro" id="IPR013342">
    <property type="entry name" value="Mandelate_racemase_C"/>
</dbReference>
<dbReference type="CDD" id="cd03316">
    <property type="entry name" value="MR_like"/>
    <property type="match status" value="1"/>
</dbReference>
<proteinExistence type="predicted"/>
<dbReference type="PROSITE" id="PS00908">
    <property type="entry name" value="MR_MLE_1"/>
    <property type="match status" value="1"/>
</dbReference>
<keyword evidence="4" id="KW-1185">Reference proteome</keyword>
<dbReference type="Pfam" id="PF02746">
    <property type="entry name" value="MR_MLE_N"/>
    <property type="match status" value="1"/>
</dbReference>
<evidence type="ECO:0000259" key="2">
    <source>
        <dbReference type="SMART" id="SM00922"/>
    </source>
</evidence>
<comment type="caution">
    <text evidence="3">The sequence shown here is derived from an EMBL/GenBank/DDBJ whole genome shotgun (WGS) entry which is preliminary data.</text>
</comment>
<dbReference type="InterPro" id="IPR018110">
    <property type="entry name" value="Mandel_Rmase/mucon_lact_enz_CS"/>
</dbReference>
<keyword evidence="1 3" id="KW-0456">Lyase</keyword>
<dbReference type="AlphaFoldDB" id="A0A7W6PA48"/>
<dbReference type="RefSeq" id="WP_183485539.1">
    <property type="nucleotide sequence ID" value="NZ_JACIDZ010000005.1"/>
</dbReference>
<dbReference type="GO" id="GO:0000287">
    <property type="term" value="F:magnesium ion binding"/>
    <property type="evidence" value="ECO:0007669"/>
    <property type="project" value="UniProtKB-ARBA"/>
</dbReference>
<dbReference type="SFLD" id="SFLDS00001">
    <property type="entry name" value="Enolase"/>
    <property type="match status" value="1"/>
</dbReference>
<dbReference type="Proteomes" id="UP000530571">
    <property type="component" value="Unassembled WGS sequence"/>
</dbReference>
<dbReference type="InterPro" id="IPR034593">
    <property type="entry name" value="DgoD-like"/>
</dbReference>
<evidence type="ECO:0000313" key="4">
    <source>
        <dbReference type="Proteomes" id="UP000530571"/>
    </source>
</evidence>
<dbReference type="InterPro" id="IPR029065">
    <property type="entry name" value="Enolase_C-like"/>
</dbReference>
<feature type="domain" description="Mandelate racemase/muconate lactonizing enzyme C-terminal" evidence="2">
    <location>
        <begin position="150"/>
        <end position="246"/>
    </location>
</feature>
<evidence type="ECO:0000313" key="3">
    <source>
        <dbReference type="EMBL" id="MBB4122036.1"/>
    </source>
</evidence>
<dbReference type="Gene3D" id="3.20.20.120">
    <property type="entry name" value="Enolase-like C-terminal domain"/>
    <property type="match status" value="1"/>
</dbReference>
<dbReference type="InterPro" id="IPR029017">
    <property type="entry name" value="Enolase-like_N"/>
</dbReference>
<protein>
    <submittedName>
        <fullName evidence="3">Galactonate dehydratase</fullName>
        <ecNumber evidence="3">4.2.1.6</ecNumber>
    </submittedName>
</protein>
<dbReference type="EMBL" id="JACIDZ010000005">
    <property type="protein sequence ID" value="MBB4122036.1"/>
    <property type="molecule type" value="Genomic_DNA"/>
</dbReference>
<sequence length="382" mass="40729">MPDAAAHPIADIIAHPLTQKLPTPTETSWGRYDAVSIMLVEVRTTTGLTGYGETLARFAPRAYAELVERALKPRLVGRDALNILANWALMRRALSGRAGGMLIEAIAGVDIALWDIAGKAAGLPIYRLLGGEGRASVPVYAASVSWDPLEERAAEQAIAFARRGFSSIKVKIGRSPEAACKRIATVRQAVGDGVELTADSNWAYNLDEAVMVGKALERHGYAWFEEPLRPEDEDGYRQLRARCAVPLAAGESNYAVDQAMALTCDRTLSVLQPNVTRSGGITETLAMARLAAQHDVAYAPHVGMSGIICEAASLHVAAAAANTRIMECAASANLFKSEVADLRPGGERAEGGMLSVPQGPGLGIEINWEGVARMEKMAREAA</sequence>
<dbReference type="SUPFAM" id="SSF51604">
    <property type="entry name" value="Enolase C-terminal domain-like"/>
    <property type="match status" value="1"/>
</dbReference>
<evidence type="ECO:0000256" key="1">
    <source>
        <dbReference type="ARBA" id="ARBA00023239"/>
    </source>
</evidence>
<dbReference type="PANTHER" id="PTHR48080">
    <property type="entry name" value="D-GALACTONATE DEHYDRATASE-RELATED"/>
    <property type="match status" value="1"/>
</dbReference>
<reference evidence="3 4" key="1">
    <citation type="submission" date="2020-08" db="EMBL/GenBank/DDBJ databases">
        <title>Genomic Encyclopedia of Type Strains, Phase IV (KMG-IV): sequencing the most valuable type-strain genomes for metagenomic binning, comparative biology and taxonomic classification.</title>
        <authorList>
            <person name="Goeker M."/>
        </authorList>
    </citation>
    <scope>NUCLEOTIDE SEQUENCE [LARGE SCALE GENOMIC DNA]</scope>
    <source>
        <strain evidence="3 4">DSM 28101</strain>
    </source>
</reference>
<dbReference type="EC" id="4.2.1.6" evidence="3"/>
<dbReference type="PANTHER" id="PTHR48080:SF2">
    <property type="entry name" value="D-GALACTONATE DEHYDRATASE"/>
    <property type="match status" value="1"/>
</dbReference>
<accession>A0A7W6PA48</accession>
<name>A0A7W6PA48_9HYPH</name>
<dbReference type="Gene3D" id="3.30.390.10">
    <property type="entry name" value="Enolase-like, N-terminal domain"/>
    <property type="match status" value="1"/>
</dbReference>
<dbReference type="Pfam" id="PF13378">
    <property type="entry name" value="MR_MLE_C"/>
    <property type="match status" value="1"/>
</dbReference>
<dbReference type="InterPro" id="IPR036849">
    <property type="entry name" value="Enolase-like_C_sf"/>
</dbReference>
<gene>
    <name evidence="3" type="ORF">GGR30_001962</name>
</gene>
<dbReference type="InterPro" id="IPR013341">
    <property type="entry name" value="Mandelate_racemase_N_dom"/>
</dbReference>
<dbReference type="SMART" id="SM00922">
    <property type="entry name" value="MR_MLE"/>
    <property type="match status" value="1"/>
</dbReference>
<organism evidence="3 4">
    <name type="scientific">Martelella radicis</name>
    <dbReference type="NCBI Taxonomy" id="1397476"/>
    <lineage>
        <taxon>Bacteria</taxon>
        <taxon>Pseudomonadati</taxon>
        <taxon>Pseudomonadota</taxon>
        <taxon>Alphaproteobacteria</taxon>
        <taxon>Hyphomicrobiales</taxon>
        <taxon>Aurantimonadaceae</taxon>
        <taxon>Martelella</taxon>
    </lineage>
</organism>
<dbReference type="SUPFAM" id="SSF54826">
    <property type="entry name" value="Enolase N-terminal domain-like"/>
    <property type="match status" value="1"/>
</dbReference>
<dbReference type="GO" id="GO:0009063">
    <property type="term" value="P:amino acid catabolic process"/>
    <property type="evidence" value="ECO:0007669"/>
    <property type="project" value="InterPro"/>
</dbReference>
<dbReference type="GO" id="GO:0008869">
    <property type="term" value="F:galactonate dehydratase activity"/>
    <property type="evidence" value="ECO:0007669"/>
    <property type="project" value="UniProtKB-EC"/>
</dbReference>